<dbReference type="eggNOG" id="ENOG502SGP3">
    <property type="taxonomic scope" value="Eukaryota"/>
</dbReference>
<dbReference type="InParanoid" id="G3AJU1"/>
<feature type="region of interest" description="Disordered" evidence="1">
    <location>
        <begin position="35"/>
        <end position="69"/>
    </location>
</feature>
<evidence type="ECO:0000313" key="3">
    <source>
        <dbReference type="EMBL" id="EGW33992.1"/>
    </source>
</evidence>
<sequence length="329" mass="36489">MMIASATEVNHESLFNYNLNSTSSSLAAISTQVTPISLHSPSPPTPHTPSSPSQQPQIISEPPQSSSPPTVIPTLDEILNTSINAQNSDFNLDKFVSYLSSVHGNENLEFVLDVNSYLSLRPPTISHWQQLYTKYIELEAPCEVNLPCHFRSQLTLNKMPDFTLLIKCRRYIHDDILINLYHEFVKHVKSAFECPFRCCTPPNDPTVSPRHSVHYVNNKAAPPLTHSQSVYCSATSAAISSSRLKHSNSVSGASMFRQPPPLHKHSQVGYDYYAIPNSDCSSTSEEDNSPRTTRNNSAGSVRGGSLGSLVGDYKSMIKKFKFRRSSTDD</sequence>
<proteinExistence type="predicted"/>
<dbReference type="Pfam" id="PF00615">
    <property type="entry name" value="RGS"/>
    <property type="match status" value="1"/>
</dbReference>
<evidence type="ECO:0000313" key="4">
    <source>
        <dbReference type="Proteomes" id="UP000000709"/>
    </source>
</evidence>
<organism evidence="4">
    <name type="scientific">Spathaspora passalidarum (strain NRRL Y-27907 / 11-Y1)</name>
    <dbReference type="NCBI Taxonomy" id="619300"/>
    <lineage>
        <taxon>Eukaryota</taxon>
        <taxon>Fungi</taxon>
        <taxon>Dikarya</taxon>
        <taxon>Ascomycota</taxon>
        <taxon>Saccharomycotina</taxon>
        <taxon>Pichiomycetes</taxon>
        <taxon>Debaryomycetaceae</taxon>
        <taxon>Spathaspora</taxon>
    </lineage>
</organism>
<dbReference type="AlphaFoldDB" id="G3AJU1"/>
<dbReference type="Proteomes" id="UP000000709">
    <property type="component" value="Unassembled WGS sequence"/>
</dbReference>
<feature type="domain" description="RGS" evidence="2">
    <location>
        <begin position="91"/>
        <end position="186"/>
    </location>
</feature>
<accession>G3AJU1</accession>
<evidence type="ECO:0000256" key="1">
    <source>
        <dbReference type="SAM" id="MobiDB-lite"/>
    </source>
</evidence>
<dbReference type="RefSeq" id="XP_007373576.1">
    <property type="nucleotide sequence ID" value="XM_007373514.1"/>
</dbReference>
<reference evidence="3 4" key="1">
    <citation type="journal article" date="2011" name="Proc. Natl. Acad. Sci. U.S.A.">
        <title>Comparative genomics of xylose-fermenting fungi for enhanced biofuel production.</title>
        <authorList>
            <person name="Wohlbach D.J."/>
            <person name="Kuo A."/>
            <person name="Sato T.K."/>
            <person name="Potts K.M."/>
            <person name="Salamov A.A."/>
            <person name="LaButti K.M."/>
            <person name="Sun H."/>
            <person name="Clum A."/>
            <person name="Pangilinan J.L."/>
            <person name="Lindquist E.A."/>
            <person name="Lucas S."/>
            <person name="Lapidus A."/>
            <person name="Jin M."/>
            <person name="Gunawan C."/>
            <person name="Balan V."/>
            <person name="Dale B.E."/>
            <person name="Jeffries T.W."/>
            <person name="Zinkel R."/>
            <person name="Barry K.W."/>
            <person name="Grigoriev I.V."/>
            <person name="Gasch A.P."/>
        </authorList>
    </citation>
    <scope>NUCLEOTIDE SEQUENCE [LARGE SCALE GENOMIC DNA]</scope>
    <source>
        <strain evidence="4">NRRL Y-27907 / 11-Y1</strain>
    </source>
</reference>
<dbReference type="OMA" id="YCSATSA"/>
<dbReference type="InterPro" id="IPR036305">
    <property type="entry name" value="RGS_sf"/>
</dbReference>
<gene>
    <name evidence="3" type="ORF">SPAPADRAFT_59400</name>
</gene>
<feature type="compositionally biased region" description="Low complexity" evidence="1">
    <location>
        <begin position="50"/>
        <end position="69"/>
    </location>
</feature>
<dbReference type="OrthoDB" id="10266999at2759"/>
<name>G3AJU1_SPAPN</name>
<dbReference type="HOGENOM" id="CLU_845110_0_0_1"/>
<protein>
    <recommendedName>
        <fullName evidence="2">RGS domain-containing protein</fullName>
    </recommendedName>
</protein>
<dbReference type="InterPro" id="IPR016137">
    <property type="entry name" value="RGS"/>
</dbReference>
<dbReference type="EMBL" id="GL996500">
    <property type="protein sequence ID" value="EGW33992.1"/>
    <property type="molecule type" value="Genomic_DNA"/>
</dbReference>
<dbReference type="CDD" id="cd07440">
    <property type="entry name" value="RGS"/>
    <property type="match status" value="1"/>
</dbReference>
<dbReference type="Gene3D" id="1.10.167.10">
    <property type="entry name" value="Regulator of G-protein Signalling 4, domain 2"/>
    <property type="match status" value="1"/>
</dbReference>
<dbReference type="InterPro" id="IPR044926">
    <property type="entry name" value="RGS_subdomain_2"/>
</dbReference>
<feature type="region of interest" description="Disordered" evidence="1">
    <location>
        <begin position="279"/>
        <end position="305"/>
    </location>
</feature>
<dbReference type="GeneID" id="18872900"/>
<dbReference type="SUPFAM" id="SSF48097">
    <property type="entry name" value="Regulator of G-protein signaling, RGS"/>
    <property type="match status" value="1"/>
</dbReference>
<keyword evidence="4" id="KW-1185">Reference proteome</keyword>
<dbReference type="KEGG" id="spaa:SPAPADRAFT_59400"/>
<evidence type="ECO:0000259" key="2">
    <source>
        <dbReference type="Pfam" id="PF00615"/>
    </source>
</evidence>